<sequence length="92" mass="10013">VTHVIEFTIALTVFVLILQAFHSSMDYRIGIDLDNDDNRVVMAREVISELTGSQGKIGDATEWEALEFGTGTIQLKDGVTVGLLNSDGELDS</sequence>
<accession>A0A382I8W3</accession>
<reference evidence="1" key="1">
    <citation type="submission" date="2018-05" db="EMBL/GenBank/DDBJ databases">
        <authorList>
            <person name="Lanie J.A."/>
            <person name="Ng W.-L."/>
            <person name="Kazmierczak K.M."/>
            <person name="Andrzejewski T.M."/>
            <person name="Davidsen T.M."/>
            <person name="Wayne K.J."/>
            <person name="Tettelin H."/>
            <person name="Glass J.I."/>
            <person name="Rusch D."/>
            <person name="Podicherti R."/>
            <person name="Tsui H.-C.T."/>
            <person name="Winkler M.E."/>
        </authorList>
    </citation>
    <scope>NUCLEOTIDE SEQUENCE</scope>
</reference>
<gene>
    <name evidence="1" type="ORF">METZ01_LOCUS248679</name>
</gene>
<feature type="non-terminal residue" evidence="1">
    <location>
        <position position="92"/>
    </location>
</feature>
<organism evidence="1">
    <name type="scientific">marine metagenome</name>
    <dbReference type="NCBI Taxonomy" id="408172"/>
    <lineage>
        <taxon>unclassified sequences</taxon>
        <taxon>metagenomes</taxon>
        <taxon>ecological metagenomes</taxon>
    </lineage>
</organism>
<proteinExistence type="predicted"/>
<evidence type="ECO:0000313" key="1">
    <source>
        <dbReference type="EMBL" id="SVB95825.1"/>
    </source>
</evidence>
<feature type="non-terminal residue" evidence="1">
    <location>
        <position position="1"/>
    </location>
</feature>
<dbReference type="EMBL" id="UINC01065793">
    <property type="protein sequence ID" value="SVB95825.1"/>
    <property type="molecule type" value="Genomic_DNA"/>
</dbReference>
<protein>
    <submittedName>
        <fullName evidence="1">Uncharacterized protein</fullName>
    </submittedName>
</protein>
<name>A0A382I8W3_9ZZZZ</name>
<dbReference type="AlphaFoldDB" id="A0A382I8W3"/>